<comment type="caution">
    <text evidence="4">The sequence shown here is derived from an EMBL/GenBank/DDBJ whole genome shotgun (WGS) entry which is preliminary data.</text>
</comment>
<accession>A0ABV0KIH5</accession>
<dbReference type="PANTHER" id="PTHR44591:SF19">
    <property type="entry name" value="TWO-COMPONENT RESPONSE REGULATOR-RELATED"/>
    <property type="match status" value="1"/>
</dbReference>
<dbReference type="InterPro" id="IPR011006">
    <property type="entry name" value="CheY-like_superfamily"/>
</dbReference>
<organism evidence="4 5">
    <name type="scientific">Stenomitos frigidus AS-A4</name>
    <dbReference type="NCBI Taxonomy" id="2933935"/>
    <lineage>
        <taxon>Bacteria</taxon>
        <taxon>Bacillati</taxon>
        <taxon>Cyanobacteriota</taxon>
        <taxon>Cyanophyceae</taxon>
        <taxon>Leptolyngbyales</taxon>
        <taxon>Leptolyngbyaceae</taxon>
        <taxon>Stenomitos</taxon>
    </lineage>
</organism>
<gene>
    <name evidence="4" type="ORF">NDI38_07075</name>
</gene>
<name>A0ABV0KIH5_9CYAN</name>
<dbReference type="CDD" id="cd17569">
    <property type="entry name" value="REC_HupR-like"/>
    <property type="match status" value="1"/>
</dbReference>
<feature type="modified residue" description="4-aspartylphosphate" evidence="2">
    <location>
        <position position="74"/>
    </location>
</feature>
<dbReference type="EMBL" id="JAMPLM010000004">
    <property type="protein sequence ID" value="MEP1058200.1"/>
    <property type="molecule type" value="Genomic_DNA"/>
</dbReference>
<dbReference type="PANTHER" id="PTHR44591">
    <property type="entry name" value="STRESS RESPONSE REGULATOR PROTEIN 1"/>
    <property type="match status" value="1"/>
</dbReference>
<dbReference type="Pfam" id="PF13185">
    <property type="entry name" value="GAF_2"/>
    <property type="match status" value="1"/>
</dbReference>
<dbReference type="SUPFAM" id="SSF52172">
    <property type="entry name" value="CheY-like"/>
    <property type="match status" value="1"/>
</dbReference>
<evidence type="ECO:0000313" key="4">
    <source>
        <dbReference type="EMBL" id="MEP1058200.1"/>
    </source>
</evidence>
<dbReference type="InterPro" id="IPR050595">
    <property type="entry name" value="Bact_response_regulator"/>
</dbReference>
<dbReference type="RefSeq" id="WP_190454832.1">
    <property type="nucleotide sequence ID" value="NZ_JAMPLM010000004.1"/>
</dbReference>
<dbReference type="InterPro" id="IPR001789">
    <property type="entry name" value="Sig_transdc_resp-reg_receiver"/>
</dbReference>
<dbReference type="SMART" id="SM00448">
    <property type="entry name" value="REC"/>
    <property type="match status" value="1"/>
</dbReference>
<keyword evidence="5" id="KW-1185">Reference proteome</keyword>
<sequence length="318" mass="35353">MDYAIPDLDTLSRQLTSLDRTKKAKMLVVDDEPDNLDLLYRTFRRDFQVLKAESGVRALELLASEGEVAVIISDQRMPEMKGTEFLSRTVPQFPDTMRIILTGFTDVEDLVEAINSGQVYKYITKPWDPNELKAVVQRAAETYELLKQRTEELRRSQAQTALLTTIVRAAQDATHLEASLEPIATAFGKSFQADGSILQLVEGNSLVASQGKFSLNGALDNWLEKDPLVAAAIESQKMQVAVNIPGDATLAALDHYTASGVQAHLLVPVSYREEVLAVLSLQWHQPCTLREDELVLLHLSAQQVALALTCVRYYRPVA</sequence>
<keyword evidence="1 2" id="KW-0597">Phosphoprotein</keyword>
<evidence type="ECO:0000313" key="5">
    <source>
        <dbReference type="Proteomes" id="UP001476950"/>
    </source>
</evidence>
<reference evidence="4 5" key="1">
    <citation type="submission" date="2022-04" db="EMBL/GenBank/DDBJ databases">
        <title>Positive selection, recombination, and allopatry shape intraspecific diversity of widespread and dominant cyanobacteria.</title>
        <authorList>
            <person name="Wei J."/>
            <person name="Shu W."/>
            <person name="Hu C."/>
        </authorList>
    </citation>
    <scope>NUCLEOTIDE SEQUENCE [LARGE SCALE GENOMIC DNA]</scope>
    <source>
        <strain evidence="4 5">AS-A4</strain>
    </source>
</reference>
<dbReference type="InterPro" id="IPR003018">
    <property type="entry name" value="GAF"/>
</dbReference>
<evidence type="ECO:0000256" key="1">
    <source>
        <dbReference type="ARBA" id="ARBA00022553"/>
    </source>
</evidence>
<dbReference type="SUPFAM" id="SSF55781">
    <property type="entry name" value="GAF domain-like"/>
    <property type="match status" value="1"/>
</dbReference>
<evidence type="ECO:0000259" key="3">
    <source>
        <dbReference type="PROSITE" id="PS50110"/>
    </source>
</evidence>
<proteinExistence type="predicted"/>
<dbReference type="SMART" id="SM00065">
    <property type="entry name" value="GAF"/>
    <property type="match status" value="1"/>
</dbReference>
<feature type="domain" description="Response regulatory" evidence="3">
    <location>
        <begin position="25"/>
        <end position="140"/>
    </location>
</feature>
<dbReference type="Gene3D" id="3.30.450.340">
    <property type="match status" value="1"/>
</dbReference>
<dbReference type="Gene3D" id="3.40.50.2300">
    <property type="match status" value="1"/>
</dbReference>
<evidence type="ECO:0000256" key="2">
    <source>
        <dbReference type="PROSITE-ProRule" id="PRU00169"/>
    </source>
</evidence>
<dbReference type="PROSITE" id="PS50110">
    <property type="entry name" value="RESPONSE_REGULATORY"/>
    <property type="match status" value="1"/>
</dbReference>
<protein>
    <submittedName>
        <fullName evidence="4">Response regulator</fullName>
    </submittedName>
</protein>
<dbReference type="Proteomes" id="UP001476950">
    <property type="component" value="Unassembled WGS sequence"/>
</dbReference>
<dbReference type="Pfam" id="PF00072">
    <property type="entry name" value="Response_reg"/>
    <property type="match status" value="1"/>
</dbReference>